<dbReference type="InterPro" id="IPR036249">
    <property type="entry name" value="Thioredoxin-like_sf"/>
</dbReference>
<gene>
    <name evidence="5" type="ORF">P4T90_05000</name>
</gene>
<dbReference type="CDD" id="cd02968">
    <property type="entry name" value="SCO"/>
    <property type="match status" value="1"/>
</dbReference>
<evidence type="ECO:0000313" key="5">
    <source>
        <dbReference type="EMBL" id="MED1202449.1"/>
    </source>
</evidence>
<dbReference type="EMBL" id="JARMAB010000006">
    <property type="protein sequence ID" value="MED1202449.1"/>
    <property type="molecule type" value="Genomic_DNA"/>
</dbReference>
<dbReference type="SUPFAM" id="SSF52833">
    <property type="entry name" value="Thioredoxin-like"/>
    <property type="match status" value="1"/>
</dbReference>
<sequence>MKKSYMSLFLFLMLMLVLSACSSVNKEGIPIKNFSFTDQNGKSFSLKDLKGKVTIVDFIFTSCKTICPPMTYNMSELQKKILDKGYKDVQLVSYSIDPSVDTPKALKTYGLKFTNNLSDWHFLTGYSQNKIENFAKDNFKEIVVKPDNDDQVIHGTSFYLVNKKGQVVSDYSGTNTGKNPFDADKIMNDINALR</sequence>
<dbReference type="PROSITE" id="PS51257">
    <property type="entry name" value="PROKAR_LIPOPROTEIN"/>
    <property type="match status" value="1"/>
</dbReference>
<evidence type="ECO:0000313" key="6">
    <source>
        <dbReference type="Proteomes" id="UP001341444"/>
    </source>
</evidence>
<keyword evidence="3" id="KW-0732">Signal</keyword>
<dbReference type="PROSITE" id="PS51352">
    <property type="entry name" value="THIOREDOXIN_2"/>
    <property type="match status" value="1"/>
</dbReference>
<dbReference type="PANTHER" id="PTHR12151:SF25">
    <property type="entry name" value="LINALOOL DEHYDRATASE_ISOMERASE DOMAIN-CONTAINING PROTEIN"/>
    <property type="match status" value="1"/>
</dbReference>
<reference evidence="5 6" key="1">
    <citation type="submission" date="2023-03" db="EMBL/GenBank/DDBJ databases">
        <title>Bacillus Genome Sequencing.</title>
        <authorList>
            <person name="Dunlap C."/>
        </authorList>
    </citation>
    <scope>NUCLEOTIDE SEQUENCE [LARGE SCALE GENOMIC DNA]</scope>
    <source>
        <strain evidence="5 6">B-23453</strain>
    </source>
</reference>
<comment type="similarity">
    <text evidence="1">Belongs to the SCO1/2 family.</text>
</comment>
<keyword evidence="6" id="KW-1185">Reference proteome</keyword>
<comment type="caution">
    <text evidence="5">The sequence shown here is derived from an EMBL/GenBank/DDBJ whole genome shotgun (WGS) entry which is preliminary data.</text>
</comment>
<dbReference type="InterPro" id="IPR013766">
    <property type="entry name" value="Thioredoxin_domain"/>
</dbReference>
<dbReference type="Proteomes" id="UP001341444">
    <property type="component" value="Unassembled WGS sequence"/>
</dbReference>
<keyword evidence="2" id="KW-0186">Copper</keyword>
<dbReference type="InterPro" id="IPR003782">
    <property type="entry name" value="SCO1/SenC"/>
</dbReference>
<evidence type="ECO:0000256" key="2">
    <source>
        <dbReference type="ARBA" id="ARBA00023008"/>
    </source>
</evidence>
<organism evidence="5 6">
    <name type="scientific">Heyndrickxia acidicola</name>
    <dbReference type="NCBI Taxonomy" id="209389"/>
    <lineage>
        <taxon>Bacteria</taxon>
        <taxon>Bacillati</taxon>
        <taxon>Bacillota</taxon>
        <taxon>Bacilli</taxon>
        <taxon>Bacillales</taxon>
        <taxon>Bacillaceae</taxon>
        <taxon>Heyndrickxia</taxon>
    </lineage>
</organism>
<feature type="signal peptide" evidence="3">
    <location>
        <begin position="1"/>
        <end position="22"/>
    </location>
</feature>
<dbReference type="Pfam" id="PF02630">
    <property type="entry name" value="SCO1-SenC"/>
    <property type="match status" value="1"/>
</dbReference>
<protein>
    <submittedName>
        <fullName evidence="5">SCO family protein</fullName>
    </submittedName>
</protein>
<proteinExistence type="inferred from homology"/>
<dbReference type="Gene3D" id="3.40.30.10">
    <property type="entry name" value="Glutaredoxin"/>
    <property type="match status" value="1"/>
</dbReference>
<dbReference type="RefSeq" id="WP_083953115.1">
    <property type="nucleotide sequence ID" value="NZ_JARMAB010000006.1"/>
</dbReference>
<name>A0ABU6MDD8_9BACI</name>
<evidence type="ECO:0000256" key="1">
    <source>
        <dbReference type="ARBA" id="ARBA00010996"/>
    </source>
</evidence>
<feature type="chain" id="PRO_5045726411" evidence="3">
    <location>
        <begin position="23"/>
        <end position="194"/>
    </location>
</feature>
<evidence type="ECO:0000259" key="4">
    <source>
        <dbReference type="PROSITE" id="PS51352"/>
    </source>
</evidence>
<feature type="domain" description="Thioredoxin" evidence="4">
    <location>
        <begin position="25"/>
        <end position="194"/>
    </location>
</feature>
<evidence type="ECO:0000256" key="3">
    <source>
        <dbReference type="SAM" id="SignalP"/>
    </source>
</evidence>
<dbReference type="PANTHER" id="PTHR12151">
    <property type="entry name" value="ELECTRON TRANSPORT PROTIN SCO1/SENC FAMILY MEMBER"/>
    <property type="match status" value="1"/>
</dbReference>
<accession>A0ABU6MDD8</accession>